<proteinExistence type="predicted"/>
<keyword evidence="1" id="KW-1133">Transmembrane helix</keyword>
<reference evidence="2" key="1">
    <citation type="journal article" date="2019" name="Front. Microbiol.">
        <title>Prevalence of Antibiotic and Heavy Metal Resistance Determinants and Virulence-Related Genetic Elements in Plasmids of Staphylococcus aureus.</title>
        <authorList>
            <person name="Bukowski M."/>
            <person name="Piwowarczyk R."/>
            <person name="Madry A."/>
            <person name="Zagorski-Przybylo R."/>
            <person name="Hydzik M."/>
            <person name="Wladyka B."/>
        </authorList>
    </citation>
    <scope>NUCLEOTIDE SEQUENCE</scope>
    <source>
        <strain evidence="2">Ph1</strain>
        <plasmid evidence="2">pPH1-1</plasmid>
    </source>
</reference>
<sequence>MKITKTSLVILYGFVVAYTSIMTNDMKLVLIMLYIVLLFSNIIFIFVNLIDYYKKHWRVASNNFLFKAWCPELISVLMF</sequence>
<dbReference type="AlphaFoldDB" id="A0A499S369"/>
<dbReference type="EMBL" id="MH785236">
    <property type="protein sequence ID" value="AYK27944.1"/>
    <property type="molecule type" value="Genomic_DNA"/>
</dbReference>
<gene>
    <name evidence="2" type="ORF">D0Y80_l00165</name>
</gene>
<feature type="transmembrane region" description="Helical" evidence="1">
    <location>
        <begin position="29"/>
        <end position="50"/>
    </location>
</feature>
<protein>
    <submittedName>
        <fullName evidence="2">Uncharacterized protein</fullName>
    </submittedName>
</protein>
<accession>A0A499S369</accession>
<evidence type="ECO:0000256" key="1">
    <source>
        <dbReference type="SAM" id="Phobius"/>
    </source>
</evidence>
<feature type="transmembrane region" description="Helical" evidence="1">
    <location>
        <begin position="7"/>
        <end position="23"/>
    </location>
</feature>
<evidence type="ECO:0000313" key="2">
    <source>
        <dbReference type="EMBL" id="AYK27944.1"/>
    </source>
</evidence>
<name>A0A499S369_STAAU</name>
<keyword evidence="1" id="KW-0472">Membrane</keyword>
<keyword evidence="2" id="KW-0614">Plasmid</keyword>
<organism evidence="2">
    <name type="scientific">Staphylococcus aureus</name>
    <dbReference type="NCBI Taxonomy" id="1280"/>
    <lineage>
        <taxon>Bacteria</taxon>
        <taxon>Bacillati</taxon>
        <taxon>Bacillota</taxon>
        <taxon>Bacilli</taxon>
        <taxon>Bacillales</taxon>
        <taxon>Staphylococcaceae</taxon>
        <taxon>Staphylococcus</taxon>
    </lineage>
</organism>
<keyword evidence="1" id="KW-0812">Transmembrane</keyword>
<geneLocation type="plasmid" evidence="2">
    <name>pPH1-1</name>
</geneLocation>